<dbReference type="InterPro" id="IPR011060">
    <property type="entry name" value="RibuloseP-bd_barrel"/>
</dbReference>
<reference evidence="11 12" key="1">
    <citation type="submission" date="2015-07" db="EMBL/GenBank/DDBJ databases">
        <authorList>
            <person name="Noorani M."/>
        </authorList>
    </citation>
    <scope>NUCLEOTIDE SEQUENCE [LARGE SCALE GENOMIC DNA]</scope>
    <source>
        <strain evidence="11 12">KCTC 42284</strain>
    </source>
</reference>
<gene>
    <name evidence="9" type="primary">trpA</name>
    <name evidence="11" type="ORF">WM2015_2044</name>
</gene>
<evidence type="ECO:0000256" key="3">
    <source>
        <dbReference type="ARBA" id="ARBA00011270"/>
    </source>
</evidence>
<dbReference type="STRING" id="1579979.WM2015_2044"/>
<keyword evidence="7 9" id="KW-0456">Lyase</keyword>
<evidence type="ECO:0000256" key="8">
    <source>
        <dbReference type="ARBA" id="ARBA00049047"/>
    </source>
</evidence>
<dbReference type="InterPro" id="IPR002028">
    <property type="entry name" value="Trp_synthase_suA"/>
</dbReference>
<evidence type="ECO:0000256" key="10">
    <source>
        <dbReference type="RuleBase" id="RU003662"/>
    </source>
</evidence>
<evidence type="ECO:0000313" key="11">
    <source>
        <dbReference type="EMBL" id="AKS42409.1"/>
    </source>
</evidence>
<keyword evidence="6 9" id="KW-0057">Aromatic amino acid biosynthesis</keyword>
<dbReference type="RefSeq" id="WP_049725973.1">
    <property type="nucleotide sequence ID" value="NZ_CP012154.1"/>
</dbReference>
<dbReference type="InterPro" id="IPR013785">
    <property type="entry name" value="Aldolase_TIM"/>
</dbReference>
<dbReference type="NCBIfam" id="TIGR00262">
    <property type="entry name" value="trpA"/>
    <property type="match status" value="1"/>
</dbReference>
<feature type="active site" description="Proton acceptor" evidence="9">
    <location>
        <position position="60"/>
    </location>
</feature>
<keyword evidence="5 9" id="KW-0822">Tryptophan biosynthesis</keyword>
<dbReference type="KEGG" id="wma:WM2015_2044"/>
<dbReference type="GO" id="GO:0005829">
    <property type="term" value="C:cytosol"/>
    <property type="evidence" value="ECO:0007669"/>
    <property type="project" value="TreeGrafter"/>
</dbReference>
<keyword evidence="12" id="KW-1185">Reference proteome</keyword>
<dbReference type="PATRIC" id="fig|1579979.3.peg.2089"/>
<comment type="pathway">
    <text evidence="2 9">Amino-acid biosynthesis; L-tryptophan biosynthesis; L-tryptophan from chorismate: step 5/5.</text>
</comment>
<dbReference type="PANTHER" id="PTHR43406">
    <property type="entry name" value="TRYPTOPHAN SYNTHASE, ALPHA CHAIN"/>
    <property type="match status" value="1"/>
</dbReference>
<evidence type="ECO:0000256" key="2">
    <source>
        <dbReference type="ARBA" id="ARBA00004733"/>
    </source>
</evidence>
<name>A0A0K0XXI5_9GAMM</name>
<feature type="active site" description="Proton acceptor" evidence="9">
    <location>
        <position position="49"/>
    </location>
</feature>
<comment type="catalytic activity">
    <reaction evidence="8 9">
        <text>(1S,2R)-1-C-(indol-3-yl)glycerol 3-phosphate + L-serine = D-glyceraldehyde 3-phosphate + L-tryptophan + H2O</text>
        <dbReference type="Rhea" id="RHEA:10532"/>
        <dbReference type="ChEBI" id="CHEBI:15377"/>
        <dbReference type="ChEBI" id="CHEBI:33384"/>
        <dbReference type="ChEBI" id="CHEBI:57912"/>
        <dbReference type="ChEBI" id="CHEBI:58866"/>
        <dbReference type="ChEBI" id="CHEBI:59776"/>
        <dbReference type="EC" id="4.2.1.20"/>
    </reaction>
</comment>
<organism evidence="11 12">
    <name type="scientific">Wenzhouxiangella marina</name>
    <dbReference type="NCBI Taxonomy" id="1579979"/>
    <lineage>
        <taxon>Bacteria</taxon>
        <taxon>Pseudomonadati</taxon>
        <taxon>Pseudomonadota</taxon>
        <taxon>Gammaproteobacteria</taxon>
        <taxon>Chromatiales</taxon>
        <taxon>Wenzhouxiangellaceae</taxon>
        <taxon>Wenzhouxiangella</taxon>
    </lineage>
</organism>
<dbReference type="Pfam" id="PF00290">
    <property type="entry name" value="Trp_syntA"/>
    <property type="match status" value="1"/>
</dbReference>
<evidence type="ECO:0000256" key="1">
    <source>
        <dbReference type="ARBA" id="ARBA00003365"/>
    </source>
</evidence>
<dbReference type="FunFam" id="3.20.20.70:FF:000037">
    <property type="entry name" value="Tryptophan synthase alpha chain"/>
    <property type="match status" value="1"/>
</dbReference>
<dbReference type="GO" id="GO:0004834">
    <property type="term" value="F:tryptophan synthase activity"/>
    <property type="evidence" value="ECO:0007669"/>
    <property type="project" value="UniProtKB-UniRule"/>
</dbReference>
<evidence type="ECO:0000313" key="12">
    <source>
        <dbReference type="Proteomes" id="UP000066624"/>
    </source>
</evidence>
<accession>A0A0K0XXI5</accession>
<evidence type="ECO:0000256" key="4">
    <source>
        <dbReference type="ARBA" id="ARBA00022605"/>
    </source>
</evidence>
<comment type="subunit">
    <text evidence="3 9">Tetramer of two alpha and two beta chains.</text>
</comment>
<evidence type="ECO:0000256" key="9">
    <source>
        <dbReference type="HAMAP-Rule" id="MF_00131"/>
    </source>
</evidence>
<comment type="function">
    <text evidence="1 9">The alpha subunit is responsible for the aldol cleavage of indoleglycerol phosphate to indole and glyceraldehyde 3-phosphate.</text>
</comment>
<dbReference type="EMBL" id="CP012154">
    <property type="protein sequence ID" value="AKS42409.1"/>
    <property type="molecule type" value="Genomic_DNA"/>
</dbReference>
<comment type="similarity">
    <text evidence="9 10">Belongs to the TrpA family.</text>
</comment>
<dbReference type="PANTHER" id="PTHR43406:SF1">
    <property type="entry name" value="TRYPTOPHAN SYNTHASE ALPHA CHAIN, CHLOROPLASTIC"/>
    <property type="match status" value="1"/>
</dbReference>
<dbReference type="CDD" id="cd04724">
    <property type="entry name" value="Tryptophan_synthase_alpha"/>
    <property type="match status" value="1"/>
</dbReference>
<dbReference type="AlphaFoldDB" id="A0A0K0XXI5"/>
<dbReference type="OrthoDB" id="9804578at2"/>
<dbReference type="Gene3D" id="3.20.20.70">
    <property type="entry name" value="Aldolase class I"/>
    <property type="match status" value="1"/>
</dbReference>
<evidence type="ECO:0000256" key="7">
    <source>
        <dbReference type="ARBA" id="ARBA00023239"/>
    </source>
</evidence>
<protein>
    <recommendedName>
        <fullName evidence="9">Tryptophan synthase alpha chain</fullName>
        <ecNumber evidence="9">4.2.1.20</ecNumber>
    </recommendedName>
</protein>
<sequence>MNRIDQRFTDLKTRGRTALIPYVTAGHPSPEASVDILHAAVEAGADLLELGMPFSDVMADGPVIQNACARALDQGMNLDRVLEMVRRFRERDAETPLILMGYTNPIERRGITRFADEASEAGVDGLLIVDCPADEAAELRGELDARGLHQIFLIAPTTTERRLDRTAELAGGFVYYVSIKGVTGAASLDVDSLGPMVERVRAHAELPVCVGFGIREPEQAAAVARVADGVVIGSALVDRLDRCESVAQAVAVVKEYLAPVRQAMDNNGPIQDKAANAS</sequence>
<proteinExistence type="inferred from homology"/>
<evidence type="ECO:0000256" key="5">
    <source>
        <dbReference type="ARBA" id="ARBA00022822"/>
    </source>
</evidence>
<dbReference type="Proteomes" id="UP000066624">
    <property type="component" value="Chromosome"/>
</dbReference>
<dbReference type="SUPFAM" id="SSF51366">
    <property type="entry name" value="Ribulose-phoshate binding barrel"/>
    <property type="match status" value="1"/>
</dbReference>
<dbReference type="EC" id="4.2.1.20" evidence="9"/>
<keyword evidence="4 9" id="KW-0028">Amino-acid biosynthesis</keyword>
<dbReference type="HAMAP" id="MF_00131">
    <property type="entry name" value="Trp_synth_alpha"/>
    <property type="match status" value="1"/>
</dbReference>
<dbReference type="UniPathway" id="UPA00035">
    <property type="reaction ID" value="UER00044"/>
</dbReference>
<evidence type="ECO:0000256" key="6">
    <source>
        <dbReference type="ARBA" id="ARBA00023141"/>
    </source>
</evidence>